<keyword evidence="2 4" id="KW-0472">Membrane</keyword>
<evidence type="ECO:0000256" key="4">
    <source>
        <dbReference type="PROSITE-ProRule" id="PRU00473"/>
    </source>
</evidence>
<feature type="compositionally biased region" description="Basic and acidic residues" evidence="5">
    <location>
        <begin position="329"/>
        <end position="343"/>
    </location>
</feature>
<dbReference type="InterPro" id="IPR050330">
    <property type="entry name" value="Bact_OuterMem_StrucFunc"/>
</dbReference>
<dbReference type="CDD" id="cd07185">
    <property type="entry name" value="OmpA_C-like"/>
    <property type="match status" value="1"/>
</dbReference>
<protein>
    <recommendedName>
        <fullName evidence="7">OmpA-like domain-containing protein</fullName>
    </recommendedName>
</protein>
<evidence type="ECO:0000313" key="8">
    <source>
        <dbReference type="EMBL" id="PID55784.1"/>
    </source>
</evidence>
<feature type="transmembrane region" description="Helical" evidence="6">
    <location>
        <begin position="29"/>
        <end position="47"/>
    </location>
</feature>
<accession>A0A2G6E148</accession>
<evidence type="ECO:0000256" key="3">
    <source>
        <dbReference type="ARBA" id="ARBA00023237"/>
    </source>
</evidence>
<name>A0A2G6E148_9BACT</name>
<evidence type="ECO:0000256" key="5">
    <source>
        <dbReference type="SAM" id="MobiDB-lite"/>
    </source>
</evidence>
<dbReference type="PANTHER" id="PTHR30329:SF21">
    <property type="entry name" value="LIPOPROTEIN YIAD-RELATED"/>
    <property type="match status" value="1"/>
</dbReference>
<evidence type="ECO:0000256" key="1">
    <source>
        <dbReference type="ARBA" id="ARBA00004442"/>
    </source>
</evidence>
<evidence type="ECO:0000313" key="9">
    <source>
        <dbReference type="Proteomes" id="UP000229740"/>
    </source>
</evidence>
<feature type="region of interest" description="Disordered" evidence="5">
    <location>
        <begin position="314"/>
        <end position="343"/>
    </location>
</feature>
<dbReference type="Proteomes" id="UP000229740">
    <property type="component" value="Unassembled WGS sequence"/>
</dbReference>
<evidence type="ECO:0000256" key="6">
    <source>
        <dbReference type="SAM" id="Phobius"/>
    </source>
</evidence>
<evidence type="ECO:0000259" key="7">
    <source>
        <dbReference type="PROSITE" id="PS51123"/>
    </source>
</evidence>
<reference evidence="8 9" key="1">
    <citation type="submission" date="2017-10" db="EMBL/GenBank/DDBJ databases">
        <title>Novel microbial diversity and functional potential in the marine mammal oral microbiome.</title>
        <authorList>
            <person name="Dudek N.K."/>
            <person name="Sun C.L."/>
            <person name="Burstein D."/>
            <person name="Kantor R.S."/>
            <person name="Aliaga Goltsman D.S."/>
            <person name="Bik E.M."/>
            <person name="Thomas B.C."/>
            <person name="Banfield J.F."/>
            <person name="Relman D.A."/>
        </authorList>
    </citation>
    <scope>NUCLEOTIDE SEQUENCE [LARGE SCALE GENOMIC DNA]</scope>
    <source>
        <strain evidence="8">DOLZORAL124_49_17</strain>
    </source>
</reference>
<evidence type="ECO:0000256" key="2">
    <source>
        <dbReference type="ARBA" id="ARBA00023136"/>
    </source>
</evidence>
<dbReference type="Pfam" id="PF04773">
    <property type="entry name" value="FecR"/>
    <property type="match status" value="1"/>
</dbReference>
<dbReference type="AlphaFoldDB" id="A0A2G6E148"/>
<dbReference type="Gene3D" id="3.30.1330.60">
    <property type="entry name" value="OmpA-like domain"/>
    <property type="match status" value="1"/>
</dbReference>
<dbReference type="InterPro" id="IPR036737">
    <property type="entry name" value="OmpA-like_sf"/>
</dbReference>
<keyword evidence="3" id="KW-0998">Cell outer membrane</keyword>
<keyword evidence="6" id="KW-1133">Transmembrane helix</keyword>
<proteinExistence type="predicted"/>
<dbReference type="InterPro" id="IPR006665">
    <property type="entry name" value="OmpA-like"/>
</dbReference>
<dbReference type="PANTHER" id="PTHR30329">
    <property type="entry name" value="STATOR ELEMENT OF FLAGELLAR MOTOR COMPLEX"/>
    <property type="match status" value="1"/>
</dbReference>
<dbReference type="EMBL" id="PDPS01000043">
    <property type="protein sequence ID" value="PID55784.1"/>
    <property type="molecule type" value="Genomic_DNA"/>
</dbReference>
<dbReference type="Pfam" id="PF00691">
    <property type="entry name" value="OmpA"/>
    <property type="match status" value="1"/>
</dbReference>
<organism evidence="8 9">
    <name type="scientific">candidate division KSB3 bacterium</name>
    <dbReference type="NCBI Taxonomy" id="2044937"/>
    <lineage>
        <taxon>Bacteria</taxon>
        <taxon>candidate division KSB3</taxon>
    </lineage>
</organism>
<dbReference type="SUPFAM" id="SSF103088">
    <property type="entry name" value="OmpA-like"/>
    <property type="match status" value="1"/>
</dbReference>
<sequence length="343" mass="37347">MNSKNVFSSFFEKMWVAHILDKTRERSRLALFGVLGSVSLLFAFSAMPTDQRPVAVLTAVDGEVSISVQGGSLTAAFIGFVLHEGDSIRTRAGSSAIVELSDRSTLELSENTAVTITVLLTDAQSGGSRSDLDLWWGSIRSVLPFGSKSAEPSSIRVQTSNARADVEAPNQERPPSDSAVIYDPGENTTMAIANKLDVLMTNLLTEESILIPQGTVGVVQNAITEKLQMMITFPPGDDSLEDFIKQQGSGENSIKAKLDQIALVLQRIQKKKIIIEGHTDNVGSPSSNMALGQRRADSVKNYFVREHSIDPERLESLSYGDSRPVATNDTREGRAQNRRVEVH</sequence>
<dbReference type="PRINTS" id="PR01021">
    <property type="entry name" value="OMPADOMAIN"/>
</dbReference>
<dbReference type="InterPro" id="IPR006664">
    <property type="entry name" value="OMP_bac"/>
</dbReference>
<comment type="caution">
    <text evidence="8">The sequence shown here is derived from an EMBL/GenBank/DDBJ whole genome shotgun (WGS) entry which is preliminary data.</text>
</comment>
<feature type="region of interest" description="Disordered" evidence="5">
    <location>
        <begin position="154"/>
        <end position="177"/>
    </location>
</feature>
<comment type="subcellular location">
    <subcellularLocation>
        <location evidence="1">Cell outer membrane</location>
    </subcellularLocation>
</comment>
<dbReference type="InterPro" id="IPR006860">
    <property type="entry name" value="FecR"/>
</dbReference>
<dbReference type="PROSITE" id="PS51123">
    <property type="entry name" value="OMPA_2"/>
    <property type="match status" value="1"/>
</dbReference>
<gene>
    <name evidence="8" type="ORF">CSB45_14320</name>
</gene>
<dbReference type="GO" id="GO:0009279">
    <property type="term" value="C:cell outer membrane"/>
    <property type="evidence" value="ECO:0007669"/>
    <property type="project" value="UniProtKB-SubCell"/>
</dbReference>
<keyword evidence="6" id="KW-0812">Transmembrane</keyword>
<feature type="domain" description="OmpA-like" evidence="7">
    <location>
        <begin position="220"/>
        <end position="343"/>
    </location>
</feature>